<dbReference type="EMBL" id="UOFV01000497">
    <property type="protein sequence ID" value="VAX04802.1"/>
    <property type="molecule type" value="Genomic_DNA"/>
</dbReference>
<protein>
    <submittedName>
        <fullName evidence="1">Uncharacterized protein</fullName>
    </submittedName>
</protein>
<accession>A0A3B1AM43</accession>
<sequence>MPDFSQKMSIRLPVRPSVKMAALALLLVLAGSLPGISEVYAGSCAYREAMMALEKGNAVRGLALMRMASRDGDHRAEHYLREQDEAGLPVFVKTQRPLTLAGTSRH</sequence>
<name>A0A3B1AM43_9ZZZZ</name>
<proteinExistence type="predicted"/>
<organism evidence="1">
    <name type="scientific">hydrothermal vent metagenome</name>
    <dbReference type="NCBI Taxonomy" id="652676"/>
    <lineage>
        <taxon>unclassified sequences</taxon>
        <taxon>metagenomes</taxon>
        <taxon>ecological metagenomes</taxon>
    </lineage>
</organism>
<dbReference type="AlphaFoldDB" id="A0A3B1AM43"/>
<gene>
    <name evidence="1" type="ORF">MNBD_GAMMA19-1584</name>
</gene>
<reference evidence="1" key="1">
    <citation type="submission" date="2018-06" db="EMBL/GenBank/DDBJ databases">
        <authorList>
            <person name="Zhirakovskaya E."/>
        </authorList>
    </citation>
    <scope>NUCLEOTIDE SEQUENCE</scope>
</reference>
<evidence type="ECO:0000313" key="1">
    <source>
        <dbReference type="EMBL" id="VAX04802.1"/>
    </source>
</evidence>